<dbReference type="PANTHER" id="PTHR10083">
    <property type="entry name" value="KUNITZ-TYPE PROTEASE INHIBITOR-RELATED"/>
    <property type="match status" value="1"/>
</dbReference>
<dbReference type="PROSITE" id="PS50279">
    <property type="entry name" value="BPTI_KUNITZ_2"/>
    <property type="match status" value="1"/>
</dbReference>
<evidence type="ECO:0000256" key="1">
    <source>
        <dbReference type="ARBA" id="ARBA00022690"/>
    </source>
</evidence>
<keyword evidence="1" id="KW-0646">Protease inhibitor</keyword>
<feature type="signal peptide" evidence="5">
    <location>
        <begin position="1"/>
        <end position="21"/>
    </location>
</feature>
<evidence type="ECO:0000256" key="3">
    <source>
        <dbReference type="ARBA" id="ARBA00023157"/>
    </source>
</evidence>
<dbReference type="PANTHER" id="PTHR10083:SF374">
    <property type="entry name" value="BPTI_KUNITZ INHIBITOR DOMAIN-CONTAINING PROTEIN"/>
    <property type="match status" value="1"/>
</dbReference>
<dbReference type="InterPro" id="IPR036880">
    <property type="entry name" value="Kunitz_BPTI_sf"/>
</dbReference>
<dbReference type="AlphaFoldDB" id="A0A2R5LP20"/>
<proteinExistence type="predicted"/>
<dbReference type="CDD" id="cd00109">
    <property type="entry name" value="Kunitz-type"/>
    <property type="match status" value="1"/>
</dbReference>
<keyword evidence="3" id="KW-1015">Disulfide bond</keyword>
<feature type="compositionally biased region" description="Basic and acidic residues" evidence="4">
    <location>
        <begin position="104"/>
        <end position="121"/>
    </location>
</feature>
<evidence type="ECO:0000313" key="7">
    <source>
        <dbReference type="EMBL" id="MBY11244.1"/>
    </source>
</evidence>
<sequence length="121" mass="13111">MEIAFPILFLTVACALLGALAYPKVAQGGGEVVDICQLPPVTGDFICMGYGEMFTFNFTQQKCVQYIYGLCGGTANLFGTEQECNERCPGNGTSTKRKGKGKGKKEGRGKQKQGKKEEQKE</sequence>
<accession>A0A2R5LP20</accession>
<keyword evidence="2" id="KW-0722">Serine protease inhibitor</keyword>
<feature type="domain" description="BPTI/Kunitz inhibitor" evidence="6">
    <location>
        <begin position="36"/>
        <end position="88"/>
    </location>
</feature>
<dbReference type="InterPro" id="IPR002223">
    <property type="entry name" value="Kunitz_BPTI"/>
</dbReference>
<evidence type="ECO:0000259" key="6">
    <source>
        <dbReference type="PROSITE" id="PS50279"/>
    </source>
</evidence>
<evidence type="ECO:0000256" key="4">
    <source>
        <dbReference type="SAM" id="MobiDB-lite"/>
    </source>
</evidence>
<dbReference type="InterPro" id="IPR050098">
    <property type="entry name" value="TFPI/VKTCI-like"/>
</dbReference>
<dbReference type="SUPFAM" id="SSF57362">
    <property type="entry name" value="BPTI-like"/>
    <property type="match status" value="1"/>
</dbReference>
<feature type="chain" id="PRO_5015353308" evidence="5">
    <location>
        <begin position="22"/>
        <end position="121"/>
    </location>
</feature>
<evidence type="ECO:0000256" key="2">
    <source>
        <dbReference type="ARBA" id="ARBA00022900"/>
    </source>
</evidence>
<feature type="region of interest" description="Disordered" evidence="4">
    <location>
        <begin position="86"/>
        <end position="121"/>
    </location>
</feature>
<evidence type="ECO:0000256" key="5">
    <source>
        <dbReference type="SAM" id="SignalP"/>
    </source>
</evidence>
<organism evidence="7">
    <name type="scientific">Ornithodoros turicata</name>
    <dbReference type="NCBI Taxonomy" id="34597"/>
    <lineage>
        <taxon>Eukaryota</taxon>
        <taxon>Metazoa</taxon>
        <taxon>Ecdysozoa</taxon>
        <taxon>Arthropoda</taxon>
        <taxon>Chelicerata</taxon>
        <taxon>Arachnida</taxon>
        <taxon>Acari</taxon>
        <taxon>Parasitiformes</taxon>
        <taxon>Ixodida</taxon>
        <taxon>Ixodoidea</taxon>
        <taxon>Argasidae</taxon>
        <taxon>Ornithodorinae</taxon>
        <taxon>Ornithodoros</taxon>
    </lineage>
</organism>
<protein>
    <submittedName>
        <fullName evidence="7">Putative dual kunitz salivary protein</fullName>
    </submittedName>
</protein>
<dbReference type="Gene3D" id="4.10.410.10">
    <property type="entry name" value="Pancreatic trypsin inhibitor Kunitz domain"/>
    <property type="match status" value="1"/>
</dbReference>
<name>A0A2R5LP20_9ACAR</name>
<dbReference type="Pfam" id="PF00014">
    <property type="entry name" value="Kunitz_BPTI"/>
    <property type="match status" value="1"/>
</dbReference>
<dbReference type="EMBL" id="GGLE01007118">
    <property type="protein sequence ID" value="MBY11244.1"/>
    <property type="molecule type" value="Transcribed_RNA"/>
</dbReference>
<dbReference type="SMART" id="SM00131">
    <property type="entry name" value="KU"/>
    <property type="match status" value="1"/>
</dbReference>
<dbReference type="GO" id="GO:0005615">
    <property type="term" value="C:extracellular space"/>
    <property type="evidence" value="ECO:0007669"/>
    <property type="project" value="TreeGrafter"/>
</dbReference>
<keyword evidence="5" id="KW-0732">Signal</keyword>
<reference evidence="7" key="1">
    <citation type="submission" date="2018-03" db="EMBL/GenBank/DDBJ databases">
        <title>The relapsing fever spirochete Borrelia turicatae persists in the highly oxidative environment of its soft-bodied tick vector.</title>
        <authorList>
            <person name="Bourret T.J."/>
            <person name="Boyle W.K."/>
            <person name="Valenzuela J.G."/>
            <person name="Oliveira F."/>
            <person name="Lopez J.E."/>
        </authorList>
    </citation>
    <scope>NUCLEOTIDE SEQUENCE</scope>
    <source>
        <strain evidence="7">Kansas strain/isolate</strain>
        <tissue evidence="7">Salivary glands</tissue>
    </source>
</reference>
<dbReference type="GO" id="GO:0004867">
    <property type="term" value="F:serine-type endopeptidase inhibitor activity"/>
    <property type="evidence" value="ECO:0007669"/>
    <property type="project" value="UniProtKB-KW"/>
</dbReference>